<name>A0ACA8R6V5_METAZ</name>
<reference evidence="1" key="1">
    <citation type="submission" date="2019-06" db="EMBL/GenBank/DDBJ databases">
        <title>Complete genome sequence of Methanobrevibacter arboriphilus strain SA.</title>
        <authorList>
            <person name="Asakawa S."/>
        </authorList>
    </citation>
    <scope>NUCLEOTIDE SEQUENCE</scope>
    <source>
        <strain evidence="1">SA</strain>
    </source>
</reference>
<proteinExistence type="predicted"/>
<protein>
    <submittedName>
        <fullName evidence="1">Uncharacterized protein</fullName>
    </submittedName>
</protein>
<organism evidence="1 2">
    <name type="scientific">Methanobrevibacter arboriphilus</name>
    <dbReference type="NCBI Taxonomy" id="39441"/>
    <lineage>
        <taxon>Archaea</taxon>
        <taxon>Methanobacteriati</taxon>
        <taxon>Methanobacteriota</taxon>
        <taxon>Methanomada group</taxon>
        <taxon>Methanobacteria</taxon>
        <taxon>Methanobacteriales</taxon>
        <taxon>Methanobacteriaceae</taxon>
        <taxon>Methanobrevibacter</taxon>
    </lineage>
</organism>
<accession>A0ACA8R6V5</accession>
<sequence>MINIDWKIFESKFEGKETSAFEDLAYILFCLEHDIENGIFAYYNQVGIETEPIEHNNNVIGFQSKYYTTKVSDNKSDIEDSIKKAKEKNGKLTKIFFYIKGNMSESTKKERKKPEYQIEIENFAKELNIEIVWKTTSQIEFQLIKPENKYYKNIFFENDDILKFLKKIETHNKMLVDSIGTEIKFKNDDIKIDRENELNDIKNSLKSSDILILRGEAGCGKTALIKDLNNEINTPFYIFETAQFNLDYVDGFFNRYGNYSIEDFQKIHEKENNKIIVIDSAEKIVNLHNNSIFTNFLQVMIKDSWKIVLTTRNNNFTDLLNLINRFKINELIIQNLSLKKLNELSMTYKFKLPDNEKLKEFLTRLFYLNEYLQILTEESTEINDIKIFKEKIWKIRILGIENSTQDKRKRESCFLRFIKKKSDENLFLVNLNERYHDILSNLENEEIIAYDSNHDAFFVTHDIYEELALEKTIQREFERAKRFNEFFKSIGNSLSMQKAFKEWLIKQLNENPDDIDSFLDYVILDKSIEEFWKNETIISILLSDYSKYFFEKYENEILKDEKKLLKRITSLLIMACEEIDNGKLFKVIQDIESISNYFFTKPKGDGWKHTIYFIEKNLNELESKDLDLIMPILKKWNNNNKKGVTTRKSSLIALYFYEKIQGKKKFNDTIKENLIEIIFQGAFEIKNELKEIFEKVLDNKWKNFEDPHYNLCKNLLKDNTVAHNVFKSLPSYVLKIADLYWYKNTTDFNIMYDKDNNPFFYEKSRSLDIDNKFSINELSVPSYSSPFQTPMLSLLKYFTKETIEFIINFTNKTVEHYVNSEKLDIKKHEKENDFPFYEFFKCDIKTMEIHLNGKTQKQYISDSLWNIYRGTGGKTTPSLLQSIHMALEKFLLELAKSKESDVENLLIYILKSSKSSSLTAIVNSVVLSNPNKYFNIAKILFKTIELFPYDAKRSHIYEKEAETLYNIASMSTNPIFIKERLDTCKDSHRKLVLGQLIIIYYFNLNNLVTEEELQERKTEIEKIIDFHYKQLEEKDLEKEEKDKLRIIISNIDPKNIKPKPMKLNNGTEAVYYEPELPQDLQEISKNASDDMNKDIKYQKLSVWAEKKLNDGKIDKIEFKEYDNDPKLVLKEIKEILSLLKENNGNFSLFNDSIPISASCVLIKYYGDELNSEDIKFCKNLIIERIMWLFDHSYFYQVSDGIVSAIETLPYLFKFFSDETDELVKLLVFLLFNTMDITLSYKKRELLGLHFYGINEFIATIIKNHLWNYSPEISNKILFEYVEWQPKFKSIMGQLIKENFNRPKYKNIYSEAIQRFSKDYGEDFMNTDLKNYFNISNLDLFSMNTIFQAIPDNTNNKIHLKFIKEILLIFSKTIFDNEHDYRDSGQKKYELRSNFLRKLASFILNQPKKEKIKEFLRPFIDNFKITRETKDLFDAFISLENKIESYDNFWEVWNIFYDKIEECSDLNNHYSNEIIQLYLLDWSYWEDNFDWDNWYLLKERESTFFYNISKNIGNNKTVLISIVKFLNKVGRKYNNNGIVWINNIINENSNLRSEKFEKKEISYLEEYCERYIKLNNRDIYKNSKTKEQIVCILDFLVEKESNVAYSLREQLS</sequence>
<evidence type="ECO:0000313" key="1">
    <source>
        <dbReference type="EMBL" id="BBL62648.1"/>
    </source>
</evidence>
<dbReference type="EMBL" id="AP019779">
    <property type="protein sequence ID" value="BBL62648.1"/>
    <property type="molecule type" value="Genomic_DNA"/>
</dbReference>
<evidence type="ECO:0000313" key="2">
    <source>
        <dbReference type="Proteomes" id="UP000825015"/>
    </source>
</evidence>
<gene>
    <name evidence="1" type="ORF">MarbSA_16880</name>
</gene>
<keyword evidence="2" id="KW-1185">Reference proteome</keyword>
<dbReference type="Proteomes" id="UP000825015">
    <property type="component" value="Chromosome"/>
</dbReference>